<reference evidence="5 6" key="1">
    <citation type="submission" date="2019-03" db="EMBL/GenBank/DDBJ databases">
        <title>Cohnella endophytica sp. nov., a novel endophytic bacterium isolated from bark of Sonneratia apetala.</title>
        <authorList>
            <person name="Tuo L."/>
        </authorList>
    </citation>
    <scope>NUCLEOTIDE SEQUENCE [LARGE SCALE GENOMIC DNA]</scope>
    <source>
        <strain evidence="5 6">CCTCC AB 208254</strain>
    </source>
</reference>
<dbReference type="EMBL" id="SOMN01000004">
    <property type="protein sequence ID" value="TFE29491.1"/>
    <property type="molecule type" value="Genomic_DNA"/>
</dbReference>
<dbReference type="InterPro" id="IPR018060">
    <property type="entry name" value="HTH_AraC"/>
</dbReference>
<accession>A0A4Y8M545</accession>
<dbReference type="Gene3D" id="1.10.10.60">
    <property type="entry name" value="Homeodomain-like"/>
    <property type="match status" value="2"/>
</dbReference>
<comment type="caution">
    <text evidence="5">The sequence shown here is derived from an EMBL/GenBank/DDBJ whole genome shotgun (WGS) entry which is preliminary data.</text>
</comment>
<gene>
    <name evidence="5" type="ORF">E2980_05725</name>
</gene>
<dbReference type="OrthoDB" id="2636626at2"/>
<dbReference type="SUPFAM" id="SSF46689">
    <property type="entry name" value="Homeodomain-like"/>
    <property type="match status" value="2"/>
</dbReference>
<keyword evidence="6" id="KW-1185">Reference proteome</keyword>
<proteinExistence type="predicted"/>
<dbReference type="AlphaFoldDB" id="A0A4Y8M545"/>
<evidence type="ECO:0000256" key="2">
    <source>
        <dbReference type="ARBA" id="ARBA00023125"/>
    </source>
</evidence>
<keyword evidence="1" id="KW-0805">Transcription regulation</keyword>
<dbReference type="PROSITE" id="PS00041">
    <property type="entry name" value="HTH_ARAC_FAMILY_1"/>
    <property type="match status" value="1"/>
</dbReference>
<keyword evidence="2" id="KW-0238">DNA-binding</keyword>
<evidence type="ECO:0000256" key="3">
    <source>
        <dbReference type="ARBA" id="ARBA00023163"/>
    </source>
</evidence>
<dbReference type="PANTHER" id="PTHR43280:SF2">
    <property type="entry name" value="HTH-TYPE TRANSCRIPTIONAL REGULATOR EXSA"/>
    <property type="match status" value="1"/>
</dbReference>
<keyword evidence="3" id="KW-0804">Transcription</keyword>
<dbReference type="InterPro" id="IPR018062">
    <property type="entry name" value="HTH_AraC-typ_CS"/>
</dbReference>
<dbReference type="PROSITE" id="PS01124">
    <property type="entry name" value="HTH_ARAC_FAMILY_2"/>
    <property type="match status" value="1"/>
</dbReference>
<sequence length="257" mass="30105">MTMSKYFSPTLLTHTHWINKEKFLYDVDTYASWTLFVVEEGSFSYRIRESEGEARFGDLVLCPPHTAFHRKVTSSLTFHFYQFDWDRDETSYGLIKLKDTGRLSSNLDYLKRVSTDEDKASMFEHKSHYLADLLFMAGSQERALDALKDETDPVTLKARLWMERHYSEPINFQKLAGTLGISPVQLTRRFTRSQGVTPISYLTCLRLKRSCDLLLETHLTLDQIARECGYENGFYLSRVFSKRMNMSPSQYRLTFKM</sequence>
<evidence type="ECO:0000259" key="4">
    <source>
        <dbReference type="PROSITE" id="PS01124"/>
    </source>
</evidence>
<dbReference type="PANTHER" id="PTHR43280">
    <property type="entry name" value="ARAC-FAMILY TRANSCRIPTIONAL REGULATOR"/>
    <property type="match status" value="1"/>
</dbReference>
<dbReference type="SMART" id="SM00342">
    <property type="entry name" value="HTH_ARAC"/>
    <property type="match status" value="1"/>
</dbReference>
<feature type="domain" description="HTH araC/xylS-type" evidence="4">
    <location>
        <begin position="156"/>
        <end position="254"/>
    </location>
</feature>
<evidence type="ECO:0000313" key="6">
    <source>
        <dbReference type="Proteomes" id="UP000297900"/>
    </source>
</evidence>
<dbReference type="GO" id="GO:0003700">
    <property type="term" value="F:DNA-binding transcription factor activity"/>
    <property type="evidence" value="ECO:0007669"/>
    <property type="project" value="InterPro"/>
</dbReference>
<organism evidence="5 6">
    <name type="scientific">Cohnella luojiensis</name>
    <dbReference type="NCBI Taxonomy" id="652876"/>
    <lineage>
        <taxon>Bacteria</taxon>
        <taxon>Bacillati</taxon>
        <taxon>Bacillota</taxon>
        <taxon>Bacilli</taxon>
        <taxon>Bacillales</taxon>
        <taxon>Paenibacillaceae</taxon>
        <taxon>Cohnella</taxon>
    </lineage>
</organism>
<dbReference type="GO" id="GO:0043565">
    <property type="term" value="F:sequence-specific DNA binding"/>
    <property type="evidence" value="ECO:0007669"/>
    <property type="project" value="InterPro"/>
</dbReference>
<evidence type="ECO:0000313" key="5">
    <source>
        <dbReference type="EMBL" id="TFE29491.1"/>
    </source>
</evidence>
<protein>
    <submittedName>
        <fullName evidence="5">AraC family transcriptional regulator</fullName>
    </submittedName>
</protein>
<dbReference type="Proteomes" id="UP000297900">
    <property type="component" value="Unassembled WGS sequence"/>
</dbReference>
<dbReference type="Pfam" id="PF12833">
    <property type="entry name" value="HTH_18"/>
    <property type="match status" value="1"/>
</dbReference>
<evidence type="ECO:0000256" key="1">
    <source>
        <dbReference type="ARBA" id="ARBA00023015"/>
    </source>
</evidence>
<dbReference type="InterPro" id="IPR009057">
    <property type="entry name" value="Homeodomain-like_sf"/>
</dbReference>
<name>A0A4Y8M545_9BACL</name>